<proteinExistence type="predicted"/>
<comment type="caution">
    <text evidence="2">The sequence shown here is derived from an EMBL/GenBank/DDBJ whole genome shotgun (WGS) entry which is preliminary data.</text>
</comment>
<sequence length="137" mass="14191">MAGEHVLDAVGPNTTPRFFPTMRITVILQAAAMLTQAITAGLLMSSPDGRALHGVTAVVAVAAGAIQLLMAILVWRPGGGSPRYVVNSTFLLVLTLAEAALGDTHVPAVHVPLGVLLFGGSVVLLSRVWSRAAAMDR</sequence>
<accession>A0ABW4G9R3</accession>
<evidence type="ECO:0000256" key="1">
    <source>
        <dbReference type="SAM" id="Phobius"/>
    </source>
</evidence>
<evidence type="ECO:0000313" key="2">
    <source>
        <dbReference type="EMBL" id="MFD1539271.1"/>
    </source>
</evidence>
<feature type="transmembrane region" description="Helical" evidence="1">
    <location>
        <begin position="84"/>
        <end position="102"/>
    </location>
</feature>
<gene>
    <name evidence="2" type="ORF">ACFSJ0_19595</name>
</gene>
<keyword evidence="3" id="KW-1185">Reference proteome</keyword>
<protein>
    <submittedName>
        <fullName evidence="2">Uncharacterized protein</fullName>
    </submittedName>
</protein>
<feature type="transmembrane region" description="Helical" evidence="1">
    <location>
        <begin position="51"/>
        <end position="75"/>
    </location>
</feature>
<organism evidence="2 3">
    <name type="scientific">Nonomuraea guangzhouensis</name>
    <dbReference type="NCBI Taxonomy" id="1291555"/>
    <lineage>
        <taxon>Bacteria</taxon>
        <taxon>Bacillati</taxon>
        <taxon>Actinomycetota</taxon>
        <taxon>Actinomycetes</taxon>
        <taxon>Streptosporangiales</taxon>
        <taxon>Streptosporangiaceae</taxon>
        <taxon>Nonomuraea</taxon>
    </lineage>
</organism>
<keyword evidence="1" id="KW-1133">Transmembrane helix</keyword>
<evidence type="ECO:0000313" key="3">
    <source>
        <dbReference type="Proteomes" id="UP001597097"/>
    </source>
</evidence>
<dbReference type="EMBL" id="JBHUCM010000016">
    <property type="protein sequence ID" value="MFD1539271.1"/>
    <property type="molecule type" value="Genomic_DNA"/>
</dbReference>
<dbReference type="Proteomes" id="UP001597097">
    <property type="component" value="Unassembled WGS sequence"/>
</dbReference>
<name>A0ABW4G9R3_9ACTN</name>
<feature type="transmembrane region" description="Helical" evidence="1">
    <location>
        <begin position="26"/>
        <end position="45"/>
    </location>
</feature>
<keyword evidence="1" id="KW-0812">Transmembrane</keyword>
<reference evidence="3" key="1">
    <citation type="journal article" date="2019" name="Int. J. Syst. Evol. Microbiol.">
        <title>The Global Catalogue of Microorganisms (GCM) 10K type strain sequencing project: providing services to taxonomists for standard genome sequencing and annotation.</title>
        <authorList>
            <consortium name="The Broad Institute Genomics Platform"/>
            <consortium name="The Broad Institute Genome Sequencing Center for Infectious Disease"/>
            <person name="Wu L."/>
            <person name="Ma J."/>
        </authorList>
    </citation>
    <scope>NUCLEOTIDE SEQUENCE [LARGE SCALE GENOMIC DNA]</scope>
    <source>
        <strain evidence="3">CGMCC 1.15399</strain>
    </source>
</reference>
<dbReference type="RefSeq" id="WP_246652387.1">
    <property type="nucleotide sequence ID" value="NZ_JAHKRM010000016.1"/>
</dbReference>
<keyword evidence="1" id="KW-0472">Membrane</keyword>
<feature type="transmembrane region" description="Helical" evidence="1">
    <location>
        <begin position="108"/>
        <end position="129"/>
    </location>
</feature>